<sequence>MGDHLTDKGKNSKVDDFPDPSIWWINECVKVGDDVVDDVDWSTVPDVEFSKFTQFGSIKNNKVVKEVGNVGKDMTEAMKEVGTEKLQELGVGQNIGLVILDDTPIVARRPRKKAKASDSPYVTNFKSGGTSVQVPIVPPTKPIFLTKHPFEISIESVIDLNLTKKYINFIVRSLRGKEKPVYSEKANKLRKAFDFGVDVIEKNNGSSNLRMEGTPK</sequence>
<dbReference type="Proteomes" id="UP001291623">
    <property type="component" value="Unassembled WGS sequence"/>
</dbReference>
<comment type="caution">
    <text evidence="1">The sequence shown here is derived from an EMBL/GenBank/DDBJ whole genome shotgun (WGS) entry which is preliminary data.</text>
</comment>
<evidence type="ECO:0000313" key="1">
    <source>
        <dbReference type="EMBL" id="KAK4359359.1"/>
    </source>
</evidence>
<name>A0AAE1RY38_9SOLA</name>
<dbReference type="EMBL" id="JAVYJV010000011">
    <property type="protein sequence ID" value="KAK4359359.1"/>
    <property type="molecule type" value="Genomic_DNA"/>
</dbReference>
<organism evidence="1 2">
    <name type="scientific">Anisodus tanguticus</name>
    <dbReference type="NCBI Taxonomy" id="243964"/>
    <lineage>
        <taxon>Eukaryota</taxon>
        <taxon>Viridiplantae</taxon>
        <taxon>Streptophyta</taxon>
        <taxon>Embryophyta</taxon>
        <taxon>Tracheophyta</taxon>
        <taxon>Spermatophyta</taxon>
        <taxon>Magnoliopsida</taxon>
        <taxon>eudicotyledons</taxon>
        <taxon>Gunneridae</taxon>
        <taxon>Pentapetalae</taxon>
        <taxon>asterids</taxon>
        <taxon>lamiids</taxon>
        <taxon>Solanales</taxon>
        <taxon>Solanaceae</taxon>
        <taxon>Solanoideae</taxon>
        <taxon>Hyoscyameae</taxon>
        <taxon>Anisodus</taxon>
    </lineage>
</organism>
<evidence type="ECO:0000313" key="2">
    <source>
        <dbReference type="Proteomes" id="UP001291623"/>
    </source>
</evidence>
<dbReference type="AlphaFoldDB" id="A0AAE1RY38"/>
<protein>
    <submittedName>
        <fullName evidence="1">Uncharacterized protein</fullName>
    </submittedName>
</protein>
<accession>A0AAE1RY38</accession>
<reference evidence="1" key="1">
    <citation type="submission" date="2023-12" db="EMBL/GenBank/DDBJ databases">
        <title>Genome assembly of Anisodus tanguticus.</title>
        <authorList>
            <person name="Wang Y.-J."/>
        </authorList>
    </citation>
    <scope>NUCLEOTIDE SEQUENCE</scope>
    <source>
        <strain evidence="1">KB-2021</strain>
        <tissue evidence="1">Leaf</tissue>
    </source>
</reference>
<gene>
    <name evidence="1" type="ORF">RND71_021588</name>
</gene>
<proteinExistence type="predicted"/>
<keyword evidence="2" id="KW-1185">Reference proteome</keyword>